<dbReference type="InterPro" id="IPR014044">
    <property type="entry name" value="CAP_dom"/>
</dbReference>
<dbReference type="CDD" id="cd05379">
    <property type="entry name" value="CAP_bacterial"/>
    <property type="match status" value="1"/>
</dbReference>
<feature type="compositionally biased region" description="Low complexity" evidence="1">
    <location>
        <begin position="97"/>
        <end position="134"/>
    </location>
</feature>
<evidence type="ECO:0000256" key="1">
    <source>
        <dbReference type="SAM" id="MobiDB-lite"/>
    </source>
</evidence>
<feature type="region of interest" description="Disordered" evidence="1">
    <location>
        <begin position="72"/>
        <end position="172"/>
    </location>
</feature>
<feature type="compositionally biased region" description="Pro residues" evidence="1">
    <location>
        <begin position="141"/>
        <end position="159"/>
    </location>
</feature>
<keyword evidence="2" id="KW-0812">Transmembrane</keyword>
<dbReference type="SUPFAM" id="SSF55797">
    <property type="entry name" value="PR-1-like"/>
    <property type="match status" value="1"/>
</dbReference>
<dbReference type="Proteomes" id="UP001050808">
    <property type="component" value="Unassembled WGS sequence"/>
</dbReference>
<name>A0ABQ3QZD3_9ACTN</name>
<evidence type="ECO:0000313" key="5">
    <source>
        <dbReference type="Proteomes" id="UP001050808"/>
    </source>
</evidence>
<feature type="transmembrane region" description="Helical" evidence="2">
    <location>
        <begin position="40"/>
        <end position="61"/>
    </location>
</feature>
<dbReference type="PANTHER" id="PTHR31157:SF1">
    <property type="entry name" value="SCP DOMAIN-CONTAINING PROTEIN"/>
    <property type="match status" value="1"/>
</dbReference>
<accession>A0ABQ3QZD3</accession>
<organism evidence="4 5">
    <name type="scientific">Streptomyces violascens</name>
    <dbReference type="NCBI Taxonomy" id="67381"/>
    <lineage>
        <taxon>Bacteria</taxon>
        <taxon>Bacillati</taxon>
        <taxon>Actinomycetota</taxon>
        <taxon>Actinomycetes</taxon>
        <taxon>Kitasatosporales</taxon>
        <taxon>Streptomycetaceae</taxon>
        <taxon>Streptomyces</taxon>
    </lineage>
</organism>
<protein>
    <submittedName>
        <fullName evidence="4">Membrane protein</fullName>
    </submittedName>
</protein>
<proteinExistence type="predicted"/>
<feature type="domain" description="SCP" evidence="3">
    <location>
        <begin position="180"/>
        <end position="293"/>
    </location>
</feature>
<keyword evidence="2" id="KW-1133">Transmembrane helix</keyword>
<comment type="caution">
    <text evidence="4">The sequence shown here is derived from an EMBL/GenBank/DDBJ whole genome shotgun (WGS) entry which is preliminary data.</text>
</comment>
<evidence type="ECO:0000313" key="4">
    <source>
        <dbReference type="EMBL" id="GHI42645.1"/>
    </source>
</evidence>
<dbReference type="Pfam" id="PF00188">
    <property type="entry name" value="CAP"/>
    <property type="match status" value="1"/>
</dbReference>
<dbReference type="EMBL" id="BNDY01000017">
    <property type="protein sequence ID" value="GHI42645.1"/>
    <property type="molecule type" value="Genomic_DNA"/>
</dbReference>
<dbReference type="Gene3D" id="3.40.33.10">
    <property type="entry name" value="CAP"/>
    <property type="match status" value="1"/>
</dbReference>
<sequence>MGRHRRSAAEPAPADPAVGQDGRPRGGTRRKKRVIVPVRTGLLGVSAAVAVGAVAVASGLLPGGGTYKVSGDTMAGGQLRASQTPDVQPQGGESEKPSSPASTPSESAKAAHAPSTAPSPSASATPSAPASAPTPEKKSAPPAPAPSKPASPPSDPPKLVPSQRAQMPTAEASAAATVMSLVNMERAQAGCSPVSASPALASLATAFSNDMAARGFFDHTDPDGRTPWDRAAKAGIQGLGGENIARGQTDAKAVMDAWMNSPGHRANILNCEYKSLGVGVHFGPGGPWWTQDFGF</sequence>
<dbReference type="RefSeq" id="WP_189968141.1">
    <property type="nucleotide sequence ID" value="NZ_BMUA01000022.1"/>
</dbReference>
<keyword evidence="2" id="KW-0472">Membrane</keyword>
<evidence type="ECO:0000256" key="2">
    <source>
        <dbReference type="SAM" id="Phobius"/>
    </source>
</evidence>
<keyword evidence="5" id="KW-1185">Reference proteome</keyword>
<evidence type="ECO:0000259" key="3">
    <source>
        <dbReference type="Pfam" id="PF00188"/>
    </source>
</evidence>
<feature type="region of interest" description="Disordered" evidence="1">
    <location>
        <begin position="1"/>
        <end position="33"/>
    </location>
</feature>
<dbReference type="PANTHER" id="PTHR31157">
    <property type="entry name" value="SCP DOMAIN-CONTAINING PROTEIN"/>
    <property type="match status" value="1"/>
</dbReference>
<dbReference type="InterPro" id="IPR035940">
    <property type="entry name" value="CAP_sf"/>
</dbReference>
<gene>
    <name evidence="4" type="ORF">Sviol_70530</name>
</gene>
<reference evidence="4" key="1">
    <citation type="submission" date="2024-05" db="EMBL/GenBank/DDBJ databases">
        <title>Whole genome shotgun sequence of Streptomyces violascens NBRC 12920.</title>
        <authorList>
            <person name="Komaki H."/>
            <person name="Tamura T."/>
        </authorList>
    </citation>
    <scope>NUCLEOTIDE SEQUENCE</scope>
    <source>
        <strain evidence="4">NBRC 12920</strain>
    </source>
</reference>